<evidence type="ECO:0000259" key="1">
    <source>
        <dbReference type="Pfam" id="PF18929"/>
    </source>
</evidence>
<name>A0A1F7I888_9BACT</name>
<reference evidence="2 3" key="1">
    <citation type="journal article" date="2016" name="Nat. Commun.">
        <title>Thousands of microbial genomes shed light on interconnected biogeochemical processes in an aquifer system.</title>
        <authorList>
            <person name="Anantharaman K."/>
            <person name="Brown C.T."/>
            <person name="Hug L.A."/>
            <person name="Sharon I."/>
            <person name="Castelle C.J."/>
            <person name="Probst A.J."/>
            <person name="Thomas B.C."/>
            <person name="Singh A."/>
            <person name="Wilkins M.J."/>
            <person name="Karaoz U."/>
            <person name="Brodie E.L."/>
            <person name="Williams K.H."/>
            <person name="Hubbard S.S."/>
            <person name="Banfield J.F."/>
        </authorList>
    </citation>
    <scope>NUCLEOTIDE SEQUENCE [LARGE SCALE GENOMIC DNA]</scope>
</reference>
<dbReference type="AlphaFoldDB" id="A0A1F7I888"/>
<dbReference type="InterPro" id="IPR043734">
    <property type="entry name" value="DUF5678"/>
</dbReference>
<proteinExistence type="predicted"/>
<feature type="domain" description="DUF5678" evidence="1">
    <location>
        <begin position="9"/>
        <end position="58"/>
    </location>
</feature>
<evidence type="ECO:0000313" key="2">
    <source>
        <dbReference type="EMBL" id="OGK39563.1"/>
    </source>
</evidence>
<dbReference type="Pfam" id="PF18929">
    <property type="entry name" value="DUF5678"/>
    <property type="match status" value="1"/>
</dbReference>
<gene>
    <name evidence="2" type="ORF">A3A74_06585</name>
</gene>
<organism evidence="2 3">
    <name type="scientific">Candidatus Roizmanbacteria bacterium RIFCSPLOWO2_01_FULL_35_13</name>
    <dbReference type="NCBI Taxonomy" id="1802055"/>
    <lineage>
        <taxon>Bacteria</taxon>
        <taxon>Candidatus Roizmaniibacteriota</taxon>
    </lineage>
</organism>
<evidence type="ECO:0000313" key="3">
    <source>
        <dbReference type="Proteomes" id="UP000179270"/>
    </source>
</evidence>
<sequence>MKADFYIRLQKKFGGKWVATDKTGAKVFAHGKSFDAMYDMFEKKKVNPKKAVIGYIEKYGRTYIHLSLSV</sequence>
<accession>A0A1F7I888</accession>
<comment type="caution">
    <text evidence="2">The sequence shown here is derived from an EMBL/GenBank/DDBJ whole genome shotgun (WGS) entry which is preliminary data.</text>
</comment>
<dbReference type="Proteomes" id="UP000179270">
    <property type="component" value="Unassembled WGS sequence"/>
</dbReference>
<dbReference type="STRING" id="1802055.A3A74_06585"/>
<protein>
    <recommendedName>
        <fullName evidence="1">DUF5678 domain-containing protein</fullName>
    </recommendedName>
</protein>
<dbReference type="EMBL" id="MGAF01000047">
    <property type="protein sequence ID" value="OGK39563.1"/>
    <property type="molecule type" value="Genomic_DNA"/>
</dbReference>